<dbReference type="Gene3D" id="1.10.260.40">
    <property type="entry name" value="lambda repressor-like DNA-binding domains"/>
    <property type="match status" value="1"/>
</dbReference>
<dbReference type="RefSeq" id="WP_188655669.1">
    <property type="nucleotide sequence ID" value="NZ_BMIN01000020.1"/>
</dbReference>
<dbReference type="InterPro" id="IPR001387">
    <property type="entry name" value="Cro/C1-type_HTH"/>
</dbReference>
<dbReference type="Pfam" id="PF01381">
    <property type="entry name" value="HTH_3"/>
    <property type="match status" value="1"/>
</dbReference>
<accession>A0ABQ1QF50</accession>
<dbReference type="SMART" id="SM00028">
    <property type="entry name" value="TPR"/>
    <property type="match status" value="3"/>
</dbReference>
<dbReference type="Gene3D" id="1.25.40.10">
    <property type="entry name" value="Tetratricopeptide repeat domain"/>
    <property type="match status" value="1"/>
</dbReference>
<name>A0ABQ1QF50_9BACI</name>
<dbReference type="SUPFAM" id="SSF47413">
    <property type="entry name" value="lambda repressor-like DNA-binding domains"/>
    <property type="match status" value="1"/>
</dbReference>
<reference evidence="4" key="1">
    <citation type="journal article" date="2019" name="Int. J. Syst. Evol. Microbiol.">
        <title>The Global Catalogue of Microorganisms (GCM) 10K type strain sequencing project: providing services to taxonomists for standard genome sequencing and annotation.</title>
        <authorList>
            <consortium name="The Broad Institute Genomics Platform"/>
            <consortium name="The Broad Institute Genome Sequencing Center for Infectious Disease"/>
            <person name="Wu L."/>
            <person name="Ma J."/>
        </authorList>
    </citation>
    <scope>NUCLEOTIDE SEQUENCE [LARGE SCALE GENOMIC DNA]</scope>
    <source>
        <strain evidence="4">CGMCC 1.15353</strain>
    </source>
</reference>
<dbReference type="InterPro" id="IPR010982">
    <property type="entry name" value="Lambda_DNA-bd_dom_sf"/>
</dbReference>
<feature type="domain" description="HTH cro/C1-type" evidence="2">
    <location>
        <begin position="37"/>
        <end position="90"/>
    </location>
</feature>
<dbReference type="SMART" id="SM00530">
    <property type="entry name" value="HTH_XRE"/>
    <property type="match status" value="1"/>
</dbReference>
<evidence type="ECO:0000313" key="4">
    <source>
        <dbReference type="Proteomes" id="UP000642571"/>
    </source>
</evidence>
<dbReference type="SUPFAM" id="SSF48452">
    <property type="entry name" value="TPR-like"/>
    <property type="match status" value="1"/>
</dbReference>
<dbReference type="EMBL" id="BMIN01000020">
    <property type="protein sequence ID" value="GGD24188.1"/>
    <property type="molecule type" value="Genomic_DNA"/>
</dbReference>
<feature type="repeat" description="TPR" evidence="1">
    <location>
        <begin position="299"/>
        <end position="332"/>
    </location>
</feature>
<evidence type="ECO:0000313" key="3">
    <source>
        <dbReference type="EMBL" id="GGD24188.1"/>
    </source>
</evidence>
<dbReference type="Pfam" id="PF13424">
    <property type="entry name" value="TPR_12"/>
    <property type="match status" value="1"/>
</dbReference>
<proteinExistence type="predicted"/>
<keyword evidence="1" id="KW-0802">TPR repeat</keyword>
<organism evidence="3 4">
    <name type="scientific">Pontibacillus salipaludis</name>
    <dbReference type="NCBI Taxonomy" id="1697394"/>
    <lineage>
        <taxon>Bacteria</taxon>
        <taxon>Bacillati</taxon>
        <taxon>Bacillota</taxon>
        <taxon>Bacilli</taxon>
        <taxon>Bacillales</taxon>
        <taxon>Bacillaceae</taxon>
        <taxon>Pontibacillus</taxon>
    </lineage>
</organism>
<sequence length="453" mass="53054">MRGVVGTFEAYTLAKEVASLESELIQILKGSEVGKTIKLHRLNQNRTLEETAQGICSISYLSKIENGLTKSSEEIVQLLLHRLDIPVEVLEEGVDEELLEQELHEWYTVIMHRETDQATELYVKLKQKLSTLSTPSILALFKLYEVRYHLLMRHFSEVPVLLDKLERMQDLFEEKHQYYYMKFSGLYHNMQERFREAQQYYKKALALAHQITLSDSERADLYFISAINESSLQNVTLSLHYARLALNLYTVQFDFKRSGDCQILLGICYKRIHQFEQAEQCFQLAVKAAGNLQSSYLKGIAYHNLGSLHAALKHHEKAIDHFEKSLVFKDNHNVKGKLTSIASIVESLFELSERGRALEWIDRGLIMIEQQNDFKILRYYFQVYKYRVLEDLISLEHFLKETVIPYFIDNENQFYIGLYCELLAECLQKHKRYKDACYYLTLANESYKKLSIT</sequence>
<dbReference type="InterPro" id="IPR011990">
    <property type="entry name" value="TPR-like_helical_dom_sf"/>
</dbReference>
<protein>
    <submittedName>
        <fullName evidence="3">Transcriptional regulator</fullName>
    </submittedName>
</protein>
<dbReference type="InterPro" id="IPR019734">
    <property type="entry name" value="TPR_rpt"/>
</dbReference>
<gene>
    <name evidence="3" type="primary">nprR</name>
    <name evidence="3" type="ORF">GCM10011389_35010</name>
</gene>
<dbReference type="CDD" id="cd00093">
    <property type="entry name" value="HTH_XRE"/>
    <property type="match status" value="1"/>
</dbReference>
<evidence type="ECO:0000256" key="1">
    <source>
        <dbReference type="PROSITE-ProRule" id="PRU00339"/>
    </source>
</evidence>
<dbReference type="Proteomes" id="UP000642571">
    <property type="component" value="Unassembled WGS sequence"/>
</dbReference>
<comment type="caution">
    <text evidence="3">The sequence shown here is derived from an EMBL/GenBank/DDBJ whole genome shotgun (WGS) entry which is preliminary data.</text>
</comment>
<keyword evidence="4" id="KW-1185">Reference proteome</keyword>
<dbReference type="PROSITE" id="PS50005">
    <property type="entry name" value="TPR"/>
    <property type="match status" value="1"/>
</dbReference>
<evidence type="ECO:0000259" key="2">
    <source>
        <dbReference type="PROSITE" id="PS50943"/>
    </source>
</evidence>
<dbReference type="PROSITE" id="PS50943">
    <property type="entry name" value="HTH_CROC1"/>
    <property type="match status" value="1"/>
</dbReference>